<keyword evidence="4 7" id="KW-0472">Membrane</keyword>
<feature type="transmembrane region" description="Helical" evidence="7">
    <location>
        <begin position="7"/>
        <end position="30"/>
    </location>
</feature>
<evidence type="ECO:0000256" key="4">
    <source>
        <dbReference type="ARBA" id="ARBA00023136"/>
    </source>
</evidence>
<dbReference type="EMBL" id="JANUCP010000004">
    <property type="protein sequence ID" value="MCS3920132.1"/>
    <property type="molecule type" value="Genomic_DNA"/>
</dbReference>
<dbReference type="Gene3D" id="3.30.1490.480">
    <property type="entry name" value="Endolytic murein transglycosylase"/>
    <property type="match status" value="1"/>
</dbReference>
<keyword evidence="3 7" id="KW-1133">Transmembrane helix</keyword>
<dbReference type="CDD" id="cd08010">
    <property type="entry name" value="MltG_like"/>
    <property type="match status" value="1"/>
</dbReference>
<dbReference type="EC" id="4.2.2.29" evidence="7"/>
<feature type="site" description="Important for catalytic activity" evidence="7">
    <location>
        <position position="220"/>
    </location>
</feature>
<comment type="function">
    <text evidence="7">Functions as a peptidoglycan terminase that cleaves nascent peptidoglycan strands endolytically to terminate their elongation.</text>
</comment>
<accession>A0ABT2EQD6</accession>
<dbReference type="NCBIfam" id="TIGR00247">
    <property type="entry name" value="endolytic transglycosylase MltG"/>
    <property type="match status" value="1"/>
</dbReference>
<dbReference type="PANTHER" id="PTHR30518">
    <property type="entry name" value="ENDOLYTIC MUREIN TRANSGLYCOSYLASE"/>
    <property type="match status" value="1"/>
</dbReference>
<organism evidence="8 9">
    <name type="scientific">Candidatus Fervidibacter sacchari</name>
    <dbReference type="NCBI Taxonomy" id="1448929"/>
    <lineage>
        <taxon>Bacteria</taxon>
        <taxon>Candidatus Fervidibacterota</taxon>
        <taxon>Candidatus Fervidibacter</taxon>
    </lineage>
</organism>
<dbReference type="Gene3D" id="3.30.160.60">
    <property type="entry name" value="Classic Zinc Finger"/>
    <property type="match status" value="1"/>
</dbReference>
<keyword evidence="1 7" id="KW-1003">Cell membrane</keyword>
<reference evidence="8 9" key="1">
    <citation type="submission" date="2022-08" db="EMBL/GenBank/DDBJ databases">
        <title>Bacterial and archaeal communities from various locations to study Microbial Dark Matter (Phase II).</title>
        <authorList>
            <person name="Stepanauskas R."/>
        </authorList>
    </citation>
    <scope>NUCLEOTIDE SEQUENCE [LARGE SCALE GENOMIC DNA]</scope>
    <source>
        <strain evidence="8 9">PD1</strain>
    </source>
</reference>
<dbReference type="Proteomes" id="UP001204798">
    <property type="component" value="Unassembled WGS sequence"/>
</dbReference>
<comment type="caution">
    <text evidence="8">The sequence shown here is derived from an EMBL/GenBank/DDBJ whole genome shotgun (WGS) entry which is preliminary data.</text>
</comment>
<keyword evidence="2 7" id="KW-0812">Transmembrane</keyword>
<gene>
    <name evidence="7" type="primary">mltG</name>
    <name evidence="8" type="ORF">M2350_002549</name>
</gene>
<dbReference type="Pfam" id="PF02618">
    <property type="entry name" value="YceG"/>
    <property type="match status" value="1"/>
</dbReference>
<dbReference type="RefSeq" id="WP_259097878.1">
    <property type="nucleotide sequence ID" value="NZ_CP130454.1"/>
</dbReference>
<dbReference type="InterPro" id="IPR003770">
    <property type="entry name" value="MLTG-like"/>
</dbReference>
<keyword evidence="6 7" id="KW-0961">Cell wall biogenesis/degradation</keyword>
<dbReference type="PANTHER" id="PTHR30518:SF2">
    <property type="entry name" value="ENDOLYTIC MUREIN TRANSGLYCOSYLASE"/>
    <property type="match status" value="1"/>
</dbReference>
<evidence type="ECO:0000313" key="9">
    <source>
        <dbReference type="Proteomes" id="UP001204798"/>
    </source>
</evidence>
<evidence type="ECO:0000256" key="6">
    <source>
        <dbReference type="ARBA" id="ARBA00023316"/>
    </source>
</evidence>
<evidence type="ECO:0000256" key="1">
    <source>
        <dbReference type="ARBA" id="ARBA00022475"/>
    </source>
</evidence>
<name>A0ABT2EQD6_9BACT</name>
<comment type="catalytic activity">
    <reaction evidence="7">
        <text>a peptidoglycan chain = a peptidoglycan chain with N-acetyl-1,6-anhydromuramyl-[peptide] at the reducing end + a peptidoglycan chain with N-acetylglucosamine at the non-reducing end.</text>
        <dbReference type="EC" id="4.2.2.29"/>
    </reaction>
</comment>
<keyword evidence="5 7" id="KW-0456">Lyase</keyword>
<keyword evidence="9" id="KW-1185">Reference proteome</keyword>
<evidence type="ECO:0000256" key="2">
    <source>
        <dbReference type="ARBA" id="ARBA00022692"/>
    </source>
</evidence>
<evidence type="ECO:0000313" key="8">
    <source>
        <dbReference type="EMBL" id="MCS3920132.1"/>
    </source>
</evidence>
<dbReference type="HAMAP" id="MF_02065">
    <property type="entry name" value="MltG"/>
    <property type="match status" value="1"/>
</dbReference>
<comment type="similarity">
    <text evidence="7">Belongs to the transglycosylase MltG family.</text>
</comment>
<evidence type="ECO:0000256" key="3">
    <source>
        <dbReference type="ARBA" id="ARBA00022989"/>
    </source>
</evidence>
<proteinExistence type="inferred from homology"/>
<evidence type="ECO:0000256" key="7">
    <source>
        <dbReference type="HAMAP-Rule" id="MF_02065"/>
    </source>
</evidence>
<protein>
    <recommendedName>
        <fullName evidence="7">Endolytic murein transglycosylase</fullName>
        <ecNumber evidence="7">4.2.2.29</ecNumber>
    </recommendedName>
    <alternativeName>
        <fullName evidence="7">Peptidoglycan lytic transglycosylase</fullName>
    </alternativeName>
    <alternativeName>
        <fullName evidence="7">Peptidoglycan polymerization terminase</fullName>
    </alternativeName>
</protein>
<comment type="subcellular location">
    <subcellularLocation>
        <location evidence="7">Cell membrane</location>
        <topology evidence="7">Single-pass membrane protein</topology>
    </subcellularLocation>
</comment>
<sequence>MDVSRRRFTLFCGLASFVLAVISWILWLLLTPTGTQGTFVLVIYRGDTFDQVKLELERQRLIRSRFWFERLARWKGLPTKLKAGIYRIPTPISLWQLTKWLAEAKPELVRLTIWEGMMAREIAERVERLGLGEAEKFMEIVKNPQGKVRLPFDWQGDLEGLLFPATYYVPPLRPGDEAYLVQIMVDAFVERFWKPYRDEIEKSPFTLRQLVTIASMVQWEVKMDEERPIVAGVIVNRLKRGMKLEIDATVLYALGQRKRRVLYRDLKVDSPYNTYRYAGLPPGPICSPGLPSLLAALRPAEVPYLYYVVRGDGYHTFSVTYEEHLKAVQAYRRWKAKQQGRQ</sequence>
<evidence type="ECO:0000256" key="5">
    <source>
        <dbReference type="ARBA" id="ARBA00023239"/>
    </source>
</evidence>